<dbReference type="Gene3D" id="3.30.450.20">
    <property type="entry name" value="PAS domain"/>
    <property type="match status" value="2"/>
</dbReference>
<feature type="domain" description="Response regulatory" evidence="20">
    <location>
        <begin position="539"/>
        <end position="654"/>
    </location>
</feature>
<feature type="domain" description="Histidine kinase" evidence="19">
    <location>
        <begin position="295"/>
        <end position="518"/>
    </location>
</feature>
<dbReference type="InterPro" id="IPR036641">
    <property type="entry name" value="HPT_dom_sf"/>
</dbReference>
<dbReference type="SUPFAM" id="SSF55874">
    <property type="entry name" value="ATPase domain of HSP90 chaperone/DNA topoisomerase II/histidine kinase"/>
    <property type="match status" value="1"/>
</dbReference>
<comment type="catalytic activity">
    <reaction evidence="1">
        <text>ATP + protein L-histidine = ADP + protein N-phospho-L-histidine.</text>
        <dbReference type="EC" id="2.7.13.3"/>
    </reaction>
</comment>
<keyword evidence="8" id="KW-0547">Nucleotide-binding</keyword>
<feature type="domain" description="HPt" evidence="23">
    <location>
        <begin position="688"/>
        <end position="783"/>
    </location>
</feature>
<evidence type="ECO:0000256" key="8">
    <source>
        <dbReference type="ARBA" id="ARBA00022741"/>
    </source>
</evidence>
<organism evidence="24 25">
    <name type="scientific">Fulvivirga sediminis</name>
    <dbReference type="NCBI Taxonomy" id="2803949"/>
    <lineage>
        <taxon>Bacteria</taxon>
        <taxon>Pseudomonadati</taxon>
        <taxon>Bacteroidota</taxon>
        <taxon>Cytophagia</taxon>
        <taxon>Cytophagales</taxon>
        <taxon>Fulvivirgaceae</taxon>
        <taxon>Fulvivirga</taxon>
    </lineage>
</organism>
<accession>A0A937K2M5</accession>
<dbReference type="CDD" id="cd00130">
    <property type="entry name" value="PAS"/>
    <property type="match status" value="1"/>
</dbReference>
<dbReference type="InterPro" id="IPR005467">
    <property type="entry name" value="His_kinase_dom"/>
</dbReference>
<dbReference type="FunFam" id="1.10.287.130:FF:000002">
    <property type="entry name" value="Two-component osmosensing histidine kinase"/>
    <property type="match status" value="1"/>
</dbReference>
<feature type="domain" description="PAC" evidence="22">
    <location>
        <begin position="100"/>
        <end position="153"/>
    </location>
</feature>
<comment type="subcellular location">
    <subcellularLocation>
        <location evidence="2">Cell membrane</location>
        <topology evidence="2">Multi-pass membrane protein</topology>
    </subcellularLocation>
</comment>
<dbReference type="PROSITE" id="PS50113">
    <property type="entry name" value="PAC"/>
    <property type="match status" value="2"/>
</dbReference>
<dbReference type="InterPro" id="IPR004358">
    <property type="entry name" value="Sig_transdc_His_kin-like_C"/>
</dbReference>
<dbReference type="Gene3D" id="3.30.565.10">
    <property type="entry name" value="Histidine kinase-like ATPase, C-terminal domain"/>
    <property type="match status" value="1"/>
</dbReference>
<dbReference type="RefSeq" id="WP_202245767.1">
    <property type="nucleotide sequence ID" value="NZ_JAESIY010000010.1"/>
</dbReference>
<keyword evidence="7" id="KW-0812">Transmembrane</keyword>
<keyword evidence="6" id="KW-0808">Transferase</keyword>
<dbReference type="InterPro" id="IPR013767">
    <property type="entry name" value="PAS_fold"/>
</dbReference>
<dbReference type="PROSITE" id="PS50112">
    <property type="entry name" value="PAS"/>
    <property type="match status" value="1"/>
</dbReference>
<dbReference type="SUPFAM" id="SSF55785">
    <property type="entry name" value="PYP-like sensor domain (PAS domain)"/>
    <property type="match status" value="2"/>
</dbReference>
<name>A0A937K2M5_9BACT</name>
<dbReference type="InterPro" id="IPR003594">
    <property type="entry name" value="HATPase_dom"/>
</dbReference>
<keyword evidence="9" id="KW-0418">Kinase</keyword>
<feature type="modified residue" description="4-aspartylphosphate" evidence="17">
    <location>
        <position position="588"/>
    </location>
</feature>
<dbReference type="AlphaFoldDB" id="A0A937K2M5"/>
<dbReference type="InterPro" id="IPR000700">
    <property type="entry name" value="PAS-assoc_C"/>
</dbReference>
<dbReference type="InterPro" id="IPR036890">
    <property type="entry name" value="HATPase_C_sf"/>
</dbReference>
<evidence type="ECO:0000256" key="4">
    <source>
        <dbReference type="ARBA" id="ARBA00022475"/>
    </source>
</evidence>
<dbReference type="SUPFAM" id="SSF52172">
    <property type="entry name" value="CheY-like"/>
    <property type="match status" value="1"/>
</dbReference>
<dbReference type="Pfam" id="PF02518">
    <property type="entry name" value="HATPase_c"/>
    <property type="match status" value="1"/>
</dbReference>
<dbReference type="PRINTS" id="PR00344">
    <property type="entry name" value="BCTRLSENSOR"/>
</dbReference>
<keyword evidence="25" id="KW-1185">Reference proteome</keyword>
<evidence type="ECO:0000256" key="10">
    <source>
        <dbReference type="ARBA" id="ARBA00022840"/>
    </source>
</evidence>
<dbReference type="SUPFAM" id="SSF47226">
    <property type="entry name" value="Histidine-containing phosphotransfer domain, HPT domain"/>
    <property type="match status" value="1"/>
</dbReference>
<keyword evidence="4" id="KW-1003">Cell membrane</keyword>
<evidence type="ECO:0000256" key="7">
    <source>
        <dbReference type="ARBA" id="ARBA00022692"/>
    </source>
</evidence>
<evidence type="ECO:0000256" key="1">
    <source>
        <dbReference type="ARBA" id="ARBA00000085"/>
    </source>
</evidence>
<evidence type="ECO:0000259" key="23">
    <source>
        <dbReference type="PROSITE" id="PS50894"/>
    </source>
</evidence>
<dbReference type="EC" id="2.7.13.3" evidence="3"/>
<keyword evidence="5 17" id="KW-0597">Phosphoprotein</keyword>
<dbReference type="Proteomes" id="UP000659388">
    <property type="component" value="Unassembled WGS sequence"/>
</dbReference>
<evidence type="ECO:0000259" key="21">
    <source>
        <dbReference type="PROSITE" id="PS50112"/>
    </source>
</evidence>
<feature type="domain" description="PAC" evidence="22">
    <location>
        <begin position="225"/>
        <end position="277"/>
    </location>
</feature>
<evidence type="ECO:0000256" key="12">
    <source>
        <dbReference type="ARBA" id="ARBA00023012"/>
    </source>
</evidence>
<dbReference type="CDD" id="cd16922">
    <property type="entry name" value="HATPase_EvgS-ArcB-TorS-like"/>
    <property type="match status" value="1"/>
</dbReference>
<dbReference type="GO" id="GO:0005524">
    <property type="term" value="F:ATP binding"/>
    <property type="evidence" value="ECO:0007669"/>
    <property type="project" value="UniProtKB-KW"/>
</dbReference>
<dbReference type="InterPro" id="IPR036097">
    <property type="entry name" value="HisK_dim/P_sf"/>
</dbReference>
<evidence type="ECO:0000259" key="20">
    <source>
        <dbReference type="PROSITE" id="PS50110"/>
    </source>
</evidence>
<dbReference type="SUPFAM" id="SSF47384">
    <property type="entry name" value="Homodimeric domain of signal transducing histidine kinase"/>
    <property type="match status" value="1"/>
</dbReference>
<sequence length="783" mass="88756">MKSNAKKTEKLEHKVDELKQRLYDEQNKIAFTNAILEGGSLIIWAVNTGLELISFNQNYFRHFLQKDADSLIGYESRGKVKFEEADTFWKKKYDEALKGKSIDFEIRIEAEGWDSWKEVFLTPIYNSMGEIIGISGLAHDITDKMQSKINLIVSEEKFRNIFESFQDLYFRFDFDGKIIMLSPSVTDIIGYQEEEILGKDIIHYYRSSRKTAFLIRKLTEAKSLKNFGADLFHKDGTLIHCICNIRIINDDQGSPLYVEGVARDISELTKTHNELQRSKEIAEKSLKIKERFLANMSHEIRTPLNGIMGMLHLLDESNLSVKQKDHLKALKSSSEVLLNILNDLLDISKIEAGKMTVNHSVIDSKELLNKIQLLYNQQAEEKKVKLTHHVDARVPKLISSDETKLIQIYSNLVSNAIKFTPENGTVHVELNLKKQKNENTLTLSGSVTDTGIGIDAEDQERIFSSFTQLDSSSSKSYKGTGLGLHISKKIIKLLNGDLQLKSEPGKGSTFYFTFQAKRVTDFVPGEQGNTTLLLNHHPRVLLVDDNKVNLDLAQEILKNAGCKVITANSGAKALKYCKNNVFDIILMDIQMPDMDGYQTTTKIKQECPDTPPIIAMTAYSIDSDKEKFMEAGMNDFVAKPIKPAVLIRKVEAWTSGNTPEVTYNEKSKCEHLSDIDMATLETLRKYAGTEVLNETLLEFDKECKQQLEGIRRTFEGEQFEETLVLLHTLKGNASTLGVEKMAYQAELMEDKIKTKNYHNFAADLSTLKVLYNSFLNVVGNLVT</sequence>
<dbReference type="InterPro" id="IPR011006">
    <property type="entry name" value="CheY-like_superfamily"/>
</dbReference>
<protein>
    <recommendedName>
        <fullName evidence="15">Sensory/regulatory protein RpfC</fullName>
        <ecNumber evidence="3">2.7.13.3</ecNumber>
    </recommendedName>
</protein>
<dbReference type="CDD" id="cd17546">
    <property type="entry name" value="REC_hyHK_CKI1_RcsC-like"/>
    <property type="match status" value="1"/>
</dbReference>
<evidence type="ECO:0000256" key="3">
    <source>
        <dbReference type="ARBA" id="ARBA00012438"/>
    </source>
</evidence>
<gene>
    <name evidence="24" type="ORF">JL102_17610</name>
</gene>
<dbReference type="InterPro" id="IPR008207">
    <property type="entry name" value="Sig_transdc_His_kin_Hpt_dom"/>
</dbReference>
<feature type="modified residue" description="Phosphohistidine" evidence="16">
    <location>
        <position position="727"/>
    </location>
</feature>
<evidence type="ECO:0000256" key="6">
    <source>
        <dbReference type="ARBA" id="ARBA00022679"/>
    </source>
</evidence>
<dbReference type="NCBIfam" id="TIGR00229">
    <property type="entry name" value="sensory_box"/>
    <property type="match status" value="1"/>
</dbReference>
<dbReference type="PROSITE" id="PS50894">
    <property type="entry name" value="HPT"/>
    <property type="match status" value="1"/>
</dbReference>
<dbReference type="PROSITE" id="PS50109">
    <property type="entry name" value="HIS_KIN"/>
    <property type="match status" value="1"/>
</dbReference>
<dbReference type="InterPro" id="IPR001610">
    <property type="entry name" value="PAC"/>
</dbReference>
<dbReference type="CDD" id="cd00082">
    <property type="entry name" value="HisKA"/>
    <property type="match status" value="1"/>
</dbReference>
<feature type="coiled-coil region" evidence="18">
    <location>
        <begin position="1"/>
        <end position="28"/>
    </location>
</feature>
<feature type="domain" description="PAS" evidence="21">
    <location>
        <begin position="154"/>
        <end position="202"/>
    </location>
</feature>
<evidence type="ECO:0000256" key="17">
    <source>
        <dbReference type="PROSITE-ProRule" id="PRU00169"/>
    </source>
</evidence>
<dbReference type="InterPro" id="IPR035965">
    <property type="entry name" value="PAS-like_dom_sf"/>
</dbReference>
<dbReference type="SMART" id="SM00086">
    <property type="entry name" value="PAC"/>
    <property type="match status" value="2"/>
</dbReference>
<evidence type="ECO:0000256" key="15">
    <source>
        <dbReference type="ARBA" id="ARBA00068150"/>
    </source>
</evidence>
<evidence type="ECO:0000256" key="13">
    <source>
        <dbReference type="ARBA" id="ARBA00023136"/>
    </source>
</evidence>
<evidence type="ECO:0000256" key="2">
    <source>
        <dbReference type="ARBA" id="ARBA00004651"/>
    </source>
</evidence>
<evidence type="ECO:0000256" key="11">
    <source>
        <dbReference type="ARBA" id="ARBA00022989"/>
    </source>
</evidence>
<dbReference type="GO" id="GO:0005886">
    <property type="term" value="C:plasma membrane"/>
    <property type="evidence" value="ECO:0007669"/>
    <property type="project" value="UniProtKB-SubCell"/>
</dbReference>
<dbReference type="FunFam" id="3.30.565.10:FF:000010">
    <property type="entry name" value="Sensor histidine kinase RcsC"/>
    <property type="match status" value="1"/>
</dbReference>
<dbReference type="InterPro" id="IPR000014">
    <property type="entry name" value="PAS"/>
</dbReference>
<dbReference type="PANTHER" id="PTHR45339:SF1">
    <property type="entry name" value="HYBRID SIGNAL TRANSDUCTION HISTIDINE KINASE J"/>
    <property type="match status" value="1"/>
</dbReference>
<dbReference type="Pfam" id="PF00072">
    <property type="entry name" value="Response_reg"/>
    <property type="match status" value="1"/>
</dbReference>
<dbReference type="InterPro" id="IPR003661">
    <property type="entry name" value="HisK_dim/P_dom"/>
</dbReference>
<evidence type="ECO:0000313" key="25">
    <source>
        <dbReference type="Proteomes" id="UP000659388"/>
    </source>
</evidence>
<dbReference type="Pfam" id="PF00512">
    <property type="entry name" value="HisKA"/>
    <property type="match status" value="1"/>
</dbReference>
<dbReference type="InterPro" id="IPR001789">
    <property type="entry name" value="Sig_transdc_resp-reg_receiver"/>
</dbReference>
<dbReference type="Gene3D" id="3.40.50.2300">
    <property type="match status" value="1"/>
</dbReference>
<dbReference type="Pfam" id="PF01627">
    <property type="entry name" value="Hpt"/>
    <property type="match status" value="1"/>
</dbReference>
<dbReference type="Pfam" id="PF00989">
    <property type="entry name" value="PAS"/>
    <property type="match status" value="1"/>
</dbReference>
<keyword evidence="13" id="KW-0472">Membrane</keyword>
<dbReference type="SMART" id="SM00387">
    <property type="entry name" value="HATPase_c"/>
    <property type="match status" value="1"/>
</dbReference>
<evidence type="ECO:0000256" key="14">
    <source>
        <dbReference type="ARBA" id="ARBA00064003"/>
    </source>
</evidence>
<dbReference type="GO" id="GO:0006355">
    <property type="term" value="P:regulation of DNA-templated transcription"/>
    <property type="evidence" value="ECO:0007669"/>
    <property type="project" value="InterPro"/>
</dbReference>
<evidence type="ECO:0000313" key="24">
    <source>
        <dbReference type="EMBL" id="MBL3657972.1"/>
    </source>
</evidence>
<evidence type="ECO:0000256" key="9">
    <source>
        <dbReference type="ARBA" id="ARBA00022777"/>
    </source>
</evidence>
<evidence type="ECO:0000259" key="22">
    <source>
        <dbReference type="PROSITE" id="PS50113"/>
    </source>
</evidence>
<dbReference type="SMART" id="SM00448">
    <property type="entry name" value="REC"/>
    <property type="match status" value="1"/>
</dbReference>
<evidence type="ECO:0000256" key="5">
    <source>
        <dbReference type="ARBA" id="ARBA00022553"/>
    </source>
</evidence>
<evidence type="ECO:0000256" key="16">
    <source>
        <dbReference type="PROSITE-ProRule" id="PRU00110"/>
    </source>
</evidence>
<dbReference type="SMART" id="SM00091">
    <property type="entry name" value="PAS"/>
    <property type="match status" value="2"/>
</dbReference>
<dbReference type="Gene3D" id="1.20.120.160">
    <property type="entry name" value="HPT domain"/>
    <property type="match status" value="1"/>
</dbReference>
<dbReference type="EMBL" id="JAESIY010000010">
    <property type="protein sequence ID" value="MBL3657972.1"/>
    <property type="molecule type" value="Genomic_DNA"/>
</dbReference>
<dbReference type="Gene3D" id="1.10.287.130">
    <property type="match status" value="1"/>
</dbReference>
<proteinExistence type="predicted"/>
<comment type="caution">
    <text evidence="24">The sequence shown here is derived from an EMBL/GenBank/DDBJ whole genome shotgun (WGS) entry which is preliminary data.</text>
</comment>
<keyword evidence="12" id="KW-0902">Two-component regulatory system</keyword>
<dbReference type="PANTHER" id="PTHR45339">
    <property type="entry name" value="HYBRID SIGNAL TRANSDUCTION HISTIDINE KINASE J"/>
    <property type="match status" value="1"/>
</dbReference>
<reference evidence="24" key="1">
    <citation type="submission" date="2021-01" db="EMBL/GenBank/DDBJ databases">
        <title>Fulvivirga kasyanovii gen. nov., sp nov., a novel member of the phylum Bacteroidetes isolated from seawater in a mussel farm.</title>
        <authorList>
            <person name="Zhao L.-H."/>
            <person name="Wang Z.-J."/>
        </authorList>
    </citation>
    <scope>NUCLEOTIDE SEQUENCE</scope>
    <source>
        <strain evidence="24">2943</strain>
    </source>
</reference>
<dbReference type="SMART" id="SM00388">
    <property type="entry name" value="HisKA"/>
    <property type="match status" value="1"/>
</dbReference>
<keyword evidence="11" id="KW-1133">Transmembrane helix</keyword>
<evidence type="ECO:0000259" key="19">
    <source>
        <dbReference type="PROSITE" id="PS50109"/>
    </source>
</evidence>
<comment type="subunit">
    <text evidence="14">At low DSF concentrations, interacts with RpfF.</text>
</comment>
<dbReference type="GO" id="GO:0000155">
    <property type="term" value="F:phosphorelay sensor kinase activity"/>
    <property type="evidence" value="ECO:0007669"/>
    <property type="project" value="InterPro"/>
</dbReference>
<evidence type="ECO:0000256" key="18">
    <source>
        <dbReference type="SAM" id="Coils"/>
    </source>
</evidence>
<keyword evidence="18" id="KW-0175">Coiled coil</keyword>
<dbReference type="PROSITE" id="PS50110">
    <property type="entry name" value="RESPONSE_REGULATORY"/>
    <property type="match status" value="1"/>
</dbReference>
<keyword evidence="10" id="KW-0067">ATP-binding</keyword>